<dbReference type="EMBL" id="GDHF01024046">
    <property type="protein sequence ID" value="JAI28268.1"/>
    <property type="molecule type" value="Transcribed_RNA"/>
</dbReference>
<reference evidence="2" key="1">
    <citation type="submission" date="2015-06" db="EMBL/GenBank/DDBJ databases">
        <authorList>
            <person name="Hoefler B.C."/>
            <person name="Straight P.D."/>
        </authorList>
    </citation>
    <scope>NUCLEOTIDE SEQUENCE</scope>
</reference>
<name>A0A0K8U1K4_BACLA</name>
<feature type="signal peptide" evidence="1">
    <location>
        <begin position="1"/>
        <end position="18"/>
    </location>
</feature>
<dbReference type="Gene3D" id="3.30.420.10">
    <property type="entry name" value="Ribonuclease H-like superfamily/Ribonuclease H"/>
    <property type="match status" value="1"/>
</dbReference>
<evidence type="ECO:0000313" key="4">
    <source>
        <dbReference type="EMBL" id="JAI36847.1"/>
    </source>
</evidence>
<dbReference type="OrthoDB" id="8064596at2759"/>
<dbReference type="InterPro" id="IPR036397">
    <property type="entry name" value="RNaseH_sf"/>
</dbReference>
<proteinExistence type="predicted"/>
<keyword evidence="1" id="KW-0732">Signal</keyword>
<feature type="chain" id="PRO_5014029825" evidence="1">
    <location>
        <begin position="19"/>
        <end position="122"/>
    </location>
</feature>
<dbReference type="EMBL" id="GDHF01031690">
    <property type="protein sequence ID" value="JAI20624.1"/>
    <property type="molecule type" value="Transcribed_RNA"/>
</dbReference>
<protein>
    <submittedName>
        <fullName evidence="2">Gag-Pol polyprotein</fullName>
    </submittedName>
</protein>
<organism evidence="2">
    <name type="scientific">Bactrocera latifrons</name>
    <name type="common">Malaysian fruit fly</name>
    <name type="synonym">Chaetodacus latifrons</name>
    <dbReference type="NCBI Taxonomy" id="174628"/>
    <lineage>
        <taxon>Eukaryota</taxon>
        <taxon>Metazoa</taxon>
        <taxon>Ecdysozoa</taxon>
        <taxon>Arthropoda</taxon>
        <taxon>Hexapoda</taxon>
        <taxon>Insecta</taxon>
        <taxon>Pterygota</taxon>
        <taxon>Neoptera</taxon>
        <taxon>Endopterygota</taxon>
        <taxon>Diptera</taxon>
        <taxon>Brachycera</taxon>
        <taxon>Muscomorpha</taxon>
        <taxon>Tephritoidea</taxon>
        <taxon>Tephritidae</taxon>
        <taxon>Bactrocera</taxon>
        <taxon>Bactrocera</taxon>
    </lineage>
</organism>
<accession>A0A0K8U1K4</accession>
<evidence type="ECO:0000313" key="2">
    <source>
        <dbReference type="EMBL" id="JAI20624.1"/>
    </source>
</evidence>
<gene>
    <name evidence="2" type="primary">gag-pol_18</name>
    <name evidence="4" type="synonym">gag-pol_11</name>
    <name evidence="3" type="synonym">gag-pol_13</name>
    <name evidence="4" type="ORF">c5_g2_i1</name>
    <name evidence="3" type="ORF">c5_g2_i2</name>
    <name evidence="2" type="ORF">c5_g2_i4</name>
</gene>
<dbReference type="InterPro" id="IPR012337">
    <property type="entry name" value="RNaseH-like_sf"/>
</dbReference>
<dbReference type="AlphaFoldDB" id="A0A0K8U1K4"/>
<dbReference type="EMBL" id="GDHF01015467">
    <property type="protein sequence ID" value="JAI36847.1"/>
    <property type="molecule type" value="Transcribed_RNA"/>
</dbReference>
<dbReference type="GO" id="GO:0003676">
    <property type="term" value="F:nucleic acid binding"/>
    <property type="evidence" value="ECO:0007669"/>
    <property type="project" value="InterPro"/>
</dbReference>
<sequence length="122" mass="13577">MGCFPSIFLAEVFAICQCAGVNRSRNQRSDSQVALKPISSYETKSLSVEECIEKLSRLSLCNRVHLIWVPVYKGIEGNEKADELGRAAAASKVMGPEPHIAVGSNTLKELLRTEERVERERQ</sequence>
<evidence type="ECO:0000256" key="1">
    <source>
        <dbReference type="SAM" id="SignalP"/>
    </source>
</evidence>
<evidence type="ECO:0000313" key="3">
    <source>
        <dbReference type="EMBL" id="JAI28268.1"/>
    </source>
</evidence>
<dbReference type="SUPFAM" id="SSF53098">
    <property type="entry name" value="Ribonuclease H-like"/>
    <property type="match status" value="1"/>
</dbReference>